<keyword evidence="3" id="KW-1185">Reference proteome</keyword>
<protein>
    <submittedName>
        <fullName evidence="2">Uncharacterized protein</fullName>
    </submittedName>
</protein>
<evidence type="ECO:0000313" key="2">
    <source>
        <dbReference type="EMBL" id="GBL80276.1"/>
    </source>
</evidence>
<comment type="caution">
    <text evidence="2">The sequence shown here is derived from an EMBL/GenBank/DDBJ whole genome shotgun (WGS) entry which is preliminary data.</text>
</comment>
<accession>A0A4Y2AM08</accession>
<proteinExistence type="predicted"/>
<feature type="compositionally biased region" description="Polar residues" evidence="1">
    <location>
        <begin position="38"/>
        <end position="52"/>
    </location>
</feature>
<sequence>MWAWCRLHLTAWFKRLPHSVVLKFGKGVPEQLSSSSSDNGSKLQGTPQSSPRVATKRNVHIVPNMKSRFLAMLVLRLGREFYMGKYGI</sequence>
<dbReference type="EMBL" id="BGPR01000021">
    <property type="protein sequence ID" value="GBL80276.1"/>
    <property type="molecule type" value="Genomic_DNA"/>
</dbReference>
<evidence type="ECO:0000313" key="3">
    <source>
        <dbReference type="Proteomes" id="UP000499080"/>
    </source>
</evidence>
<gene>
    <name evidence="2" type="ORF">AVEN_92206_1</name>
</gene>
<name>A0A4Y2AM08_ARAVE</name>
<evidence type="ECO:0000256" key="1">
    <source>
        <dbReference type="SAM" id="MobiDB-lite"/>
    </source>
</evidence>
<dbReference type="AlphaFoldDB" id="A0A4Y2AM08"/>
<organism evidence="2 3">
    <name type="scientific">Araneus ventricosus</name>
    <name type="common">Orbweaver spider</name>
    <name type="synonym">Epeira ventricosa</name>
    <dbReference type="NCBI Taxonomy" id="182803"/>
    <lineage>
        <taxon>Eukaryota</taxon>
        <taxon>Metazoa</taxon>
        <taxon>Ecdysozoa</taxon>
        <taxon>Arthropoda</taxon>
        <taxon>Chelicerata</taxon>
        <taxon>Arachnida</taxon>
        <taxon>Araneae</taxon>
        <taxon>Araneomorphae</taxon>
        <taxon>Entelegynae</taxon>
        <taxon>Araneoidea</taxon>
        <taxon>Araneidae</taxon>
        <taxon>Araneus</taxon>
    </lineage>
</organism>
<reference evidence="2 3" key="1">
    <citation type="journal article" date="2019" name="Sci. Rep.">
        <title>Orb-weaving spider Araneus ventricosus genome elucidates the spidroin gene catalogue.</title>
        <authorList>
            <person name="Kono N."/>
            <person name="Nakamura H."/>
            <person name="Ohtoshi R."/>
            <person name="Moran D.A.P."/>
            <person name="Shinohara A."/>
            <person name="Yoshida Y."/>
            <person name="Fujiwara M."/>
            <person name="Mori M."/>
            <person name="Tomita M."/>
            <person name="Arakawa K."/>
        </authorList>
    </citation>
    <scope>NUCLEOTIDE SEQUENCE [LARGE SCALE GENOMIC DNA]</scope>
</reference>
<dbReference type="Proteomes" id="UP000499080">
    <property type="component" value="Unassembled WGS sequence"/>
</dbReference>
<feature type="region of interest" description="Disordered" evidence="1">
    <location>
        <begin position="29"/>
        <end position="57"/>
    </location>
</feature>